<dbReference type="SMART" id="SM00906">
    <property type="entry name" value="Fungal_trans"/>
    <property type="match status" value="1"/>
</dbReference>
<dbReference type="GO" id="GO:0005634">
    <property type="term" value="C:nucleus"/>
    <property type="evidence" value="ECO:0007669"/>
    <property type="project" value="TreeGrafter"/>
</dbReference>
<dbReference type="GO" id="GO:0006351">
    <property type="term" value="P:DNA-templated transcription"/>
    <property type="evidence" value="ECO:0007669"/>
    <property type="project" value="InterPro"/>
</dbReference>
<dbReference type="Pfam" id="PF00172">
    <property type="entry name" value="Zn_clus"/>
    <property type="match status" value="1"/>
</dbReference>
<dbReference type="GeneID" id="25328241"/>
<reference evidence="9 10" key="1">
    <citation type="submission" date="2015-01" db="EMBL/GenBank/DDBJ databases">
        <title>The Genome Sequence of Exophiala xenobiotica CBS118157.</title>
        <authorList>
            <consortium name="The Broad Institute Genomics Platform"/>
            <person name="Cuomo C."/>
            <person name="de Hoog S."/>
            <person name="Gorbushina A."/>
            <person name="Stielow B."/>
            <person name="Teixiera M."/>
            <person name="Abouelleil A."/>
            <person name="Chapman S.B."/>
            <person name="Priest M."/>
            <person name="Young S.K."/>
            <person name="Wortman J."/>
            <person name="Nusbaum C."/>
            <person name="Birren B."/>
        </authorList>
    </citation>
    <scope>NUCLEOTIDE SEQUENCE [LARGE SCALE GENOMIC DNA]</scope>
    <source>
        <strain evidence="9 10">CBS 118157</strain>
    </source>
</reference>
<keyword evidence="1" id="KW-0479">Metal-binding</keyword>
<sequence length="725" mass="81924">MPHRYSADDSRRRCLKACENCKRRKERCNGVLPCGRCISRRVEHECRFTNGPMPQPQEEQSTHFELAESTPHTMGPEQAIDQVLNVPNGHIEHHRERVQSSVAPVPQFTRLIRDSKGKYMFIGDSANLSFLQNIRRLVEASIGTCAFTEDPLRYMMVEDAPPEQKHWLDFHTSGPVDKPSLPEATRLISQYMLATNCVLDLFDESELLAYLPRWLEGGSEGPEPYSPIYYLILAIGAQTSSDDKDDVAELYFNYGRYLTALLYMEEPSLPSVQSHILIATYMLGGARRNAAFIQLGTAARAAHALGLHKREVSDLFAGAERRTRERTWKVLRVLDSFMSSSLGRPYSTSETRDTTAKDNYSAAANLCAIFEHIETLVYAKRMVSTEVVQQISKEHRYWTARFHEGLKEDGISPEDYLPGGHPNIGLIHLKEAYYWSIILLTRPFLIEYVSIQIENRRMLTARSEQTVGRPSNQTLVDACVDSAVRTVNLLNILHSYRNIPKRLPFIVNSIFIAGMVAGIAFLGDLDRSFPLVKALQDAQAILRLFSLHDTLAKRHLVILEYLQMACDTYVERRDRQKMDGHRRTIGSIFGVIHEHENVSRGMSAAIPDVGTTSSPHVSVAEPPEGFNQPNPPQPHQSGTTAFDPNFQSEQGTSESPWVSEQSQSISLTGAPNDLLLNDFDAYNDQVLEFSPRTLWFDAYEENNPLWRLQGFFESSAATDQSVPQL</sequence>
<keyword evidence="7" id="KW-1133">Transmembrane helix</keyword>
<evidence type="ECO:0000256" key="3">
    <source>
        <dbReference type="ARBA" id="ARBA00023125"/>
    </source>
</evidence>
<evidence type="ECO:0000256" key="7">
    <source>
        <dbReference type="SAM" id="Phobius"/>
    </source>
</evidence>
<keyword evidence="2" id="KW-0805">Transcription regulation</keyword>
<evidence type="ECO:0000256" key="5">
    <source>
        <dbReference type="ARBA" id="ARBA00023242"/>
    </source>
</evidence>
<keyword evidence="10" id="KW-1185">Reference proteome</keyword>
<dbReference type="SUPFAM" id="SSF57701">
    <property type="entry name" value="Zn2/Cys6 DNA-binding domain"/>
    <property type="match status" value="1"/>
</dbReference>
<evidence type="ECO:0000313" key="9">
    <source>
        <dbReference type="EMBL" id="KIW53925.1"/>
    </source>
</evidence>
<dbReference type="RefSeq" id="XP_013314509.1">
    <property type="nucleotide sequence ID" value="XM_013459055.1"/>
</dbReference>
<dbReference type="OrthoDB" id="47007at2759"/>
<feature type="region of interest" description="Disordered" evidence="6">
    <location>
        <begin position="605"/>
        <end position="664"/>
    </location>
</feature>
<keyword evidence="7" id="KW-0472">Membrane</keyword>
<dbReference type="CDD" id="cd12148">
    <property type="entry name" value="fungal_TF_MHR"/>
    <property type="match status" value="1"/>
</dbReference>
<evidence type="ECO:0000256" key="2">
    <source>
        <dbReference type="ARBA" id="ARBA00023015"/>
    </source>
</evidence>
<dbReference type="InterPro" id="IPR007219">
    <property type="entry name" value="XnlR_reg_dom"/>
</dbReference>
<dbReference type="GO" id="GO:0000435">
    <property type="term" value="P:positive regulation of transcription from RNA polymerase II promoter by galactose"/>
    <property type="evidence" value="ECO:0007669"/>
    <property type="project" value="TreeGrafter"/>
</dbReference>
<feature type="transmembrane region" description="Helical" evidence="7">
    <location>
        <begin position="432"/>
        <end position="451"/>
    </location>
</feature>
<dbReference type="AlphaFoldDB" id="A0A0D2EH59"/>
<evidence type="ECO:0000313" key="10">
    <source>
        <dbReference type="Proteomes" id="UP000054342"/>
    </source>
</evidence>
<dbReference type="Proteomes" id="UP000054342">
    <property type="component" value="Unassembled WGS sequence"/>
</dbReference>
<dbReference type="Pfam" id="PF04082">
    <property type="entry name" value="Fungal_trans"/>
    <property type="match status" value="1"/>
</dbReference>
<protein>
    <recommendedName>
        <fullName evidence="8">Zn(2)-C6 fungal-type domain-containing protein</fullName>
    </recommendedName>
</protein>
<accession>A0A0D2EH59</accession>
<dbReference type="EMBL" id="KN847320">
    <property type="protein sequence ID" value="KIW53925.1"/>
    <property type="molecule type" value="Genomic_DNA"/>
</dbReference>
<dbReference type="GO" id="GO:0008270">
    <property type="term" value="F:zinc ion binding"/>
    <property type="evidence" value="ECO:0007669"/>
    <property type="project" value="InterPro"/>
</dbReference>
<dbReference type="PANTHER" id="PTHR47424:SF9">
    <property type="entry name" value="TAH-2"/>
    <property type="match status" value="1"/>
</dbReference>
<dbReference type="GO" id="GO:0000978">
    <property type="term" value="F:RNA polymerase II cis-regulatory region sequence-specific DNA binding"/>
    <property type="evidence" value="ECO:0007669"/>
    <property type="project" value="TreeGrafter"/>
</dbReference>
<dbReference type="SMART" id="SM00066">
    <property type="entry name" value="GAL4"/>
    <property type="match status" value="1"/>
</dbReference>
<evidence type="ECO:0000256" key="6">
    <source>
        <dbReference type="SAM" id="MobiDB-lite"/>
    </source>
</evidence>
<evidence type="ECO:0000259" key="8">
    <source>
        <dbReference type="PROSITE" id="PS50048"/>
    </source>
</evidence>
<dbReference type="GO" id="GO:0000981">
    <property type="term" value="F:DNA-binding transcription factor activity, RNA polymerase II-specific"/>
    <property type="evidence" value="ECO:0007669"/>
    <property type="project" value="InterPro"/>
</dbReference>
<dbReference type="CDD" id="cd00067">
    <property type="entry name" value="GAL4"/>
    <property type="match status" value="1"/>
</dbReference>
<evidence type="ECO:0000256" key="1">
    <source>
        <dbReference type="ARBA" id="ARBA00022723"/>
    </source>
</evidence>
<feature type="transmembrane region" description="Helical" evidence="7">
    <location>
        <begin position="503"/>
        <end position="523"/>
    </location>
</feature>
<keyword evidence="5" id="KW-0539">Nucleus</keyword>
<keyword evidence="4" id="KW-0804">Transcription</keyword>
<keyword evidence="3" id="KW-0238">DNA-binding</keyword>
<evidence type="ECO:0000256" key="4">
    <source>
        <dbReference type="ARBA" id="ARBA00023163"/>
    </source>
</evidence>
<feature type="compositionally biased region" description="Polar residues" evidence="6">
    <location>
        <begin position="635"/>
        <end position="664"/>
    </location>
</feature>
<dbReference type="PANTHER" id="PTHR47424">
    <property type="entry name" value="REGULATORY PROTEIN GAL4"/>
    <property type="match status" value="1"/>
</dbReference>
<dbReference type="HOGENOM" id="CLU_010170_0_0_1"/>
<dbReference type="InterPro" id="IPR036864">
    <property type="entry name" value="Zn2-C6_fun-type_DNA-bd_sf"/>
</dbReference>
<name>A0A0D2EH59_9EURO</name>
<dbReference type="PROSITE" id="PS00463">
    <property type="entry name" value="ZN2_CY6_FUNGAL_1"/>
    <property type="match status" value="1"/>
</dbReference>
<dbReference type="InterPro" id="IPR051127">
    <property type="entry name" value="Fungal_SecMet_Regulators"/>
</dbReference>
<keyword evidence="7" id="KW-0812">Transmembrane</keyword>
<dbReference type="STRING" id="348802.A0A0D2EH59"/>
<dbReference type="Gene3D" id="4.10.240.10">
    <property type="entry name" value="Zn(2)-C6 fungal-type DNA-binding domain"/>
    <property type="match status" value="1"/>
</dbReference>
<dbReference type="InterPro" id="IPR001138">
    <property type="entry name" value="Zn2Cys6_DnaBD"/>
</dbReference>
<proteinExistence type="predicted"/>
<dbReference type="PROSITE" id="PS50048">
    <property type="entry name" value="ZN2_CY6_FUNGAL_2"/>
    <property type="match status" value="1"/>
</dbReference>
<feature type="domain" description="Zn(2)-C6 fungal-type" evidence="8">
    <location>
        <begin position="17"/>
        <end position="48"/>
    </location>
</feature>
<gene>
    <name evidence="9" type="ORF">PV05_06333</name>
</gene>
<organism evidence="9 10">
    <name type="scientific">Exophiala xenobiotica</name>
    <dbReference type="NCBI Taxonomy" id="348802"/>
    <lineage>
        <taxon>Eukaryota</taxon>
        <taxon>Fungi</taxon>
        <taxon>Dikarya</taxon>
        <taxon>Ascomycota</taxon>
        <taxon>Pezizomycotina</taxon>
        <taxon>Eurotiomycetes</taxon>
        <taxon>Chaetothyriomycetidae</taxon>
        <taxon>Chaetothyriales</taxon>
        <taxon>Herpotrichiellaceae</taxon>
        <taxon>Exophiala</taxon>
    </lineage>
</organism>